<keyword evidence="11 18" id="KW-0067">ATP-binding</keyword>
<name>A0A2S2CWC9_9PROT</name>
<dbReference type="InterPro" id="IPR001757">
    <property type="entry name" value="P_typ_ATPase"/>
</dbReference>
<dbReference type="SUPFAM" id="SSF81653">
    <property type="entry name" value="Calcium ATPase, transduction domain A"/>
    <property type="match status" value="1"/>
</dbReference>
<dbReference type="CDD" id="cd02094">
    <property type="entry name" value="P-type_ATPase_Cu-like"/>
    <property type="match status" value="1"/>
</dbReference>
<dbReference type="InterPro" id="IPR023299">
    <property type="entry name" value="ATPase_P-typ_cyto_dom_N"/>
</dbReference>
<dbReference type="SFLD" id="SFLDS00003">
    <property type="entry name" value="Haloacid_Dehalogenase"/>
    <property type="match status" value="1"/>
</dbReference>
<evidence type="ECO:0000256" key="1">
    <source>
        <dbReference type="ARBA" id="ARBA00004651"/>
    </source>
</evidence>
<comment type="subcellular location">
    <subcellularLocation>
        <location evidence="1">Cell membrane</location>
        <topology evidence="1">Multi-pass membrane protein</topology>
    </subcellularLocation>
</comment>
<dbReference type="Pfam" id="PF00403">
    <property type="entry name" value="HMA"/>
    <property type="match status" value="2"/>
</dbReference>
<dbReference type="InterPro" id="IPR036163">
    <property type="entry name" value="HMA_dom_sf"/>
</dbReference>
<dbReference type="NCBIfam" id="TIGR01494">
    <property type="entry name" value="ATPase_P-type"/>
    <property type="match status" value="1"/>
</dbReference>
<sequence>MSTVELPGAAGDDARPSGDVPGNVLDIGVSGMTCASCVGRVEKALGRVPGVSSVSVNLATERARVRFDGAPDPKAVAEAIEAAGFEPQTESFDLTVGGMTCASCVARVEKALGRVPGVSSAAVNLATERAHVVAYAGAVDAARLAEAVETAGFTAAPVPADRPKGAEGDEAAARGRRELRHVLIAAALSLPLVAGMAGDLLGLDWMLPGWLQLLLASPVQFWLGARFYRAGWKAVRAGAGNMDLLVALGTSAAWGLSLHMLLTAAHGHAPHLYFEASAVLITFVLFGKWLESRAKGQTAAAIRALMDLRPDTARLLRDGGETEVPVEQVRPGDRVVVRPGERIPVDGRVAEGSGSVDESMLTGESLPVEKAPGDRVTGGAINVDGRLVVETLAVGAETMLAQIVRMVEGAQASKAPIQRLVDRVSAVFVPVVLAIALATFAGWWIAGGDVERAIITAVSVLVIACPCALGLATPTAIMVGTGAAARHGILIKDAEALERAHAVTAVAFDKTGTLTEGKPRVTGLVPAAGSDEAALLRLAAGLQAGSEHPLAQAVRERAAAAGLAPLQTAEFRALAGRGVSGMVEGRRVLLGSGRLMAENGVADPALAGRAAALESSGHTVSWLAETAPAPRALGLVAFGDTVKESARVAVRSLKEQGVEPVMVTGDSRGAARAVAADLGIDRVFAEVLPGDKAAVVAALKAEGKTVAMVGDGINDAPALAAADVGIAMATGTDVAMHTAGVTLMRGDPLLVPGSLDVSRRTYAKIRQGLFWAFFYNVVGIPLAALGYLSPVLAGGAMALSSVSVVANALTLRGWAPPKRQGAPCR</sequence>
<evidence type="ECO:0000256" key="13">
    <source>
        <dbReference type="ARBA" id="ARBA00022967"/>
    </source>
</evidence>
<dbReference type="GO" id="GO:0055070">
    <property type="term" value="P:copper ion homeostasis"/>
    <property type="evidence" value="ECO:0007669"/>
    <property type="project" value="TreeGrafter"/>
</dbReference>
<evidence type="ECO:0000256" key="17">
    <source>
        <dbReference type="ARBA" id="ARBA00023136"/>
    </source>
</evidence>
<dbReference type="EMBL" id="CP029356">
    <property type="protein sequence ID" value="AWK88812.1"/>
    <property type="molecule type" value="Genomic_DNA"/>
</dbReference>
<feature type="transmembrane region" description="Helical" evidence="18">
    <location>
        <begin position="768"/>
        <end position="788"/>
    </location>
</feature>
<feature type="transmembrane region" description="Helical" evidence="18">
    <location>
        <begin position="182"/>
        <end position="203"/>
    </location>
</feature>
<dbReference type="Pfam" id="PF00122">
    <property type="entry name" value="E1-E2_ATPase"/>
    <property type="match status" value="1"/>
</dbReference>
<dbReference type="SUPFAM" id="SSF56784">
    <property type="entry name" value="HAD-like"/>
    <property type="match status" value="1"/>
</dbReference>
<organism evidence="20 21">
    <name type="scientific">Azospirillum thermophilum</name>
    <dbReference type="NCBI Taxonomy" id="2202148"/>
    <lineage>
        <taxon>Bacteria</taxon>
        <taxon>Pseudomonadati</taxon>
        <taxon>Pseudomonadota</taxon>
        <taxon>Alphaproteobacteria</taxon>
        <taxon>Rhodospirillales</taxon>
        <taxon>Azospirillaceae</taxon>
        <taxon>Azospirillum</taxon>
    </lineage>
</organism>
<keyword evidence="10" id="KW-0187">Copper transport</keyword>
<dbReference type="InterPro" id="IPR018303">
    <property type="entry name" value="ATPase_P-typ_P_site"/>
</dbReference>
<dbReference type="InterPro" id="IPR023298">
    <property type="entry name" value="ATPase_P-typ_TM_dom_sf"/>
</dbReference>
<evidence type="ECO:0000313" key="21">
    <source>
        <dbReference type="Proteomes" id="UP000245629"/>
    </source>
</evidence>
<dbReference type="GO" id="GO:0005524">
    <property type="term" value="F:ATP binding"/>
    <property type="evidence" value="ECO:0007669"/>
    <property type="project" value="UniProtKB-UniRule"/>
</dbReference>
<feature type="transmembrane region" description="Helical" evidence="18">
    <location>
        <begin position="452"/>
        <end position="472"/>
    </location>
</feature>
<dbReference type="Pfam" id="PF00702">
    <property type="entry name" value="Hydrolase"/>
    <property type="match status" value="1"/>
</dbReference>
<dbReference type="RefSeq" id="WP_109331473.1">
    <property type="nucleotide sequence ID" value="NZ_CP029356.1"/>
</dbReference>
<reference evidence="21" key="1">
    <citation type="submission" date="2018-05" db="EMBL/GenBank/DDBJ databases">
        <title>Azospirillum thermophila sp. nov., a novel isolated from hot spring.</title>
        <authorList>
            <person name="Zhao Z."/>
        </authorList>
    </citation>
    <scope>NUCLEOTIDE SEQUENCE [LARGE SCALE GENOMIC DNA]</scope>
    <source>
        <strain evidence="21">CFH 70021</strain>
        <plasmid evidence="21">unnamed1</plasmid>
    </source>
</reference>
<dbReference type="GO" id="GO:0016887">
    <property type="term" value="F:ATP hydrolysis activity"/>
    <property type="evidence" value="ECO:0007669"/>
    <property type="project" value="InterPro"/>
</dbReference>
<keyword evidence="17 18" id="KW-0472">Membrane</keyword>
<evidence type="ECO:0000256" key="7">
    <source>
        <dbReference type="ARBA" id="ARBA00022723"/>
    </source>
</evidence>
<evidence type="ECO:0000256" key="8">
    <source>
        <dbReference type="ARBA" id="ARBA00022737"/>
    </source>
</evidence>
<dbReference type="GO" id="GO:0005507">
    <property type="term" value="F:copper ion binding"/>
    <property type="evidence" value="ECO:0007669"/>
    <property type="project" value="InterPro"/>
</dbReference>
<evidence type="ECO:0000256" key="2">
    <source>
        <dbReference type="ARBA" id="ARBA00006024"/>
    </source>
</evidence>
<comment type="similarity">
    <text evidence="2 18">Belongs to the cation transport ATPase (P-type) (TC 3.A.3) family. Type IB subfamily.</text>
</comment>
<dbReference type="CDD" id="cd00371">
    <property type="entry name" value="HMA"/>
    <property type="match status" value="2"/>
</dbReference>
<dbReference type="PANTHER" id="PTHR43520">
    <property type="entry name" value="ATP7, ISOFORM B"/>
    <property type="match status" value="1"/>
</dbReference>
<evidence type="ECO:0000259" key="19">
    <source>
        <dbReference type="PROSITE" id="PS50846"/>
    </source>
</evidence>
<keyword evidence="15" id="KW-0186">Copper</keyword>
<geneLocation type="plasmid" evidence="20 21">
    <name>unnamed1</name>
</geneLocation>
<feature type="transmembrane region" description="Helical" evidence="18">
    <location>
        <begin position="271"/>
        <end position="290"/>
    </location>
</feature>
<dbReference type="InterPro" id="IPR017969">
    <property type="entry name" value="Heavy-metal-associated_CS"/>
</dbReference>
<dbReference type="PRINTS" id="PR00119">
    <property type="entry name" value="CATATPASE"/>
</dbReference>
<dbReference type="EC" id="7.2.2.8" evidence="3"/>
<dbReference type="PROSITE" id="PS01229">
    <property type="entry name" value="COF_2"/>
    <property type="match status" value="1"/>
</dbReference>
<keyword evidence="5 18" id="KW-1003">Cell membrane</keyword>
<dbReference type="PANTHER" id="PTHR43520:SF8">
    <property type="entry name" value="P-TYPE CU(+) TRANSPORTER"/>
    <property type="match status" value="1"/>
</dbReference>
<keyword evidence="8" id="KW-0677">Repeat</keyword>
<feature type="transmembrane region" description="Helical" evidence="18">
    <location>
        <begin position="244"/>
        <end position="265"/>
    </location>
</feature>
<keyword evidence="14 18" id="KW-1133">Transmembrane helix</keyword>
<dbReference type="InterPro" id="IPR027256">
    <property type="entry name" value="P-typ_ATPase_IB"/>
</dbReference>
<gene>
    <name evidence="20" type="ORF">DEW08_22325</name>
</gene>
<evidence type="ECO:0000256" key="16">
    <source>
        <dbReference type="ARBA" id="ARBA00023065"/>
    </source>
</evidence>
<keyword evidence="9 18" id="KW-0547">Nucleotide-binding</keyword>
<evidence type="ECO:0000256" key="5">
    <source>
        <dbReference type="ARBA" id="ARBA00022475"/>
    </source>
</evidence>
<dbReference type="InterPro" id="IPR023214">
    <property type="entry name" value="HAD_sf"/>
</dbReference>
<evidence type="ECO:0000256" key="3">
    <source>
        <dbReference type="ARBA" id="ARBA00012517"/>
    </source>
</evidence>
<dbReference type="PRINTS" id="PR00943">
    <property type="entry name" value="CUATPASE"/>
</dbReference>
<dbReference type="InterPro" id="IPR059000">
    <property type="entry name" value="ATPase_P-type_domA"/>
</dbReference>
<feature type="transmembrane region" description="Helical" evidence="18">
    <location>
        <begin position="794"/>
        <end position="815"/>
    </location>
</feature>
<keyword evidence="4" id="KW-0813">Transport</keyword>
<keyword evidence="16" id="KW-0406">Ion transport</keyword>
<dbReference type="SFLD" id="SFLDG00002">
    <property type="entry name" value="C1.7:_P-type_atpase_like"/>
    <property type="match status" value="1"/>
</dbReference>
<dbReference type="SUPFAM" id="SSF81665">
    <property type="entry name" value="Calcium ATPase, transmembrane domain M"/>
    <property type="match status" value="1"/>
</dbReference>
<dbReference type="InterPro" id="IPR008250">
    <property type="entry name" value="ATPase_P-typ_transduc_dom_A_sf"/>
</dbReference>
<evidence type="ECO:0000313" key="20">
    <source>
        <dbReference type="EMBL" id="AWK88812.1"/>
    </source>
</evidence>
<dbReference type="SUPFAM" id="SSF55008">
    <property type="entry name" value="HMA, heavy metal-associated domain"/>
    <property type="match status" value="2"/>
</dbReference>
<evidence type="ECO:0000256" key="9">
    <source>
        <dbReference type="ARBA" id="ARBA00022741"/>
    </source>
</evidence>
<keyword evidence="21" id="KW-1185">Reference proteome</keyword>
<evidence type="ECO:0000256" key="11">
    <source>
        <dbReference type="ARBA" id="ARBA00022840"/>
    </source>
</evidence>
<feature type="transmembrane region" description="Helical" evidence="18">
    <location>
        <begin position="424"/>
        <end position="446"/>
    </location>
</feature>
<dbReference type="FunFam" id="2.70.150.10:FF:000020">
    <property type="entry name" value="Copper-exporting P-type ATPase A"/>
    <property type="match status" value="1"/>
</dbReference>
<dbReference type="FunFam" id="3.30.70.100:FF:000005">
    <property type="entry name" value="Copper-exporting P-type ATPase A"/>
    <property type="match status" value="2"/>
</dbReference>
<dbReference type="NCBIfam" id="TIGR01525">
    <property type="entry name" value="ATPase-IB_hvy"/>
    <property type="match status" value="1"/>
</dbReference>
<evidence type="ECO:0000256" key="18">
    <source>
        <dbReference type="RuleBase" id="RU362081"/>
    </source>
</evidence>
<dbReference type="PROSITE" id="PS50846">
    <property type="entry name" value="HMA_2"/>
    <property type="match status" value="2"/>
</dbReference>
<evidence type="ECO:0000256" key="10">
    <source>
        <dbReference type="ARBA" id="ARBA00022796"/>
    </source>
</evidence>
<dbReference type="Gene3D" id="3.30.70.100">
    <property type="match status" value="2"/>
</dbReference>
<feature type="domain" description="HMA" evidence="19">
    <location>
        <begin position="90"/>
        <end position="156"/>
    </location>
</feature>
<evidence type="ECO:0000256" key="15">
    <source>
        <dbReference type="ARBA" id="ARBA00023008"/>
    </source>
</evidence>
<dbReference type="PROSITE" id="PS00154">
    <property type="entry name" value="ATPASE_E1_E2"/>
    <property type="match status" value="1"/>
</dbReference>
<dbReference type="GO" id="GO:0005886">
    <property type="term" value="C:plasma membrane"/>
    <property type="evidence" value="ECO:0007669"/>
    <property type="project" value="UniProtKB-SubCell"/>
</dbReference>
<dbReference type="AlphaFoldDB" id="A0A2S2CWC9"/>
<keyword evidence="13" id="KW-1278">Translocase</keyword>
<dbReference type="Gene3D" id="3.40.50.1000">
    <property type="entry name" value="HAD superfamily/HAD-like"/>
    <property type="match status" value="1"/>
</dbReference>
<evidence type="ECO:0000256" key="4">
    <source>
        <dbReference type="ARBA" id="ARBA00022448"/>
    </source>
</evidence>
<dbReference type="SFLD" id="SFLDF00027">
    <property type="entry name" value="p-type_atpase"/>
    <property type="match status" value="1"/>
</dbReference>
<evidence type="ECO:0000256" key="6">
    <source>
        <dbReference type="ARBA" id="ARBA00022692"/>
    </source>
</evidence>
<proteinExistence type="inferred from homology"/>
<dbReference type="NCBIfam" id="TIGR01511">
    <property type="entry name" value="ATPase-IB1_Cu"/>
    <property type="match status" value="1"/>
</dbReference>
<dbReference type="Gene3D" id="2.70.150.10">
    <property type="entry name" value="Calcium-transporting ATPase, cytoplasmic transduction domain A"/>
    <property type="match status" value="1"/>
</dbReference>
<protein>
    <recommendedName>
        <fullName evidence="3">P-type Cu(+) transporter</fullName>
        <ecNumber evidence="3">7.2.2.8</ecNumber>
    </recommendedName>
</protein>
<dbReference type="Gene3D" id="3.40.1110.10">
    <property type="entry name" value="Calcium-transporting ATPase, cytoplasmic domain N"/>
    <property type="match status" value="1"/>
</dbReference>
<dbReference type="OrthoDB" id="9760802at2"/>
<dbReference type="InterPro" id="IPR044492">
    <property type="entry name" value="P_typ_ATPase_HD_dom"/>
</dbReference>
<dbReference type="KEGG" id="azz:DEW08_22325"/>
<keyword evidence="20" id="KW-0614">Plasmid</keyword>
<keyword evidence="12" id="KW-0460">Magnesium</keyword>
<dbReference type="GO" id="GO:0043682">
    <property type="term" value="F:P-type divalent copper transporter activity"/>
    <property type="evidence" value="ECO:0007669"/>
    <property type="project" value="TreeGrafter"/>
</dbReference>
<dbReference type="GO" id="GO:0140581">
    <property type="term" value="F:P-type monovalent copper transporter activity"/>
    <property type="evidence" value="ECO:0007669"/>
    <property type="project" value="UniProtKB-EC"/>
</dbReference>
<dbReference type="InterPro" id="IPR006122">
    <property type="entry name" value="HMA_Cu_ion-bd"/>
</dbReference>
<dbReference type="NCBIfam" id="TIGR00003">
    <property type="entry name" value="copper ion binding protein"/>
    <property type="match status" value="2"/>
</dbReference>
<feature type="domain" description="HMA" evidence="19">
    <location>
        <begin position="23"/>
        <end position="88"/>
    </location>
</feature>
<dbReference type="InterPro" id="IPR006121">
    <property type="entry name" value="HMA_dom"/>
</dbReference>
<keyword evidence="6 18" id="KW-0812">Transmembrane</keyword>
<dbReference type="PROSITE" id="PS01047">
    <property type="entry name" value="HMA_1"/>
    <property type="match status" value="2"/>
</dbReference>
<dbReference type="GO" id="GO:0060003">
    <property type="term" value="P:copper ion export"/>
    <property type="evidence" value="ECO:0007669"/>
    <property type="project" value="UniProtKB-ARBA"/>
</dbReference>
<evidence type="ECO:0000256" key="12">
    <source>
        <dbReference type="ARBA" id="ARBA00022842"/>
    </source>
</evidence>
<evidence type="ECO:0000256" key="14">
    <source>
        <dbReference type="ARBA" id="ARBA00022989"/>
    </source>
</evidence>
<dbReference type="InterPro" id="IPR036412">
    <property type="entry name" value="HAD-like_sf"/>
</dbReference>
<accession>A0A2S2CWC9</accession>
<keyword evidence="7 18" id="KW-0479">Metal-binding</keyword>
<dbReference type="Proteomes" id="UP000245629">
    <property type="component" value="Plasmid unnamed1"/>
</dbReference>
<feature type="transmembrane region" description="Helical" evidence="18">
    <location>
        <begin position="209"/>
        <end position="228"/>
    </location>
</feature>